<comment type="caution">
    <text evidence="2">The sequence shown here is derived from an EMBL/GenBank/DDBJ whole genome shotgun (WGS) entry which is preliminary data.</text>
</comment>
<dbReference type="AlphaFoldDB" id="A0AA88RVD5"/>
<keyword evidence="1" id="KW-0812">Transmembrane</keyword>
<gene>
    <name evidence="2" type="ORF">RJ640_005704</name>
</gene>
<keyword evidence="1" id="KW-0472">Membrane</keyword>
<keyword evidence="3" id="KW-1185">Reference proteome</keyword>
<dbReference type="EMBL" id="JAVXUO010000425">
    <property type="protein sequence ID" value="KAK2992217.1"/>
    <property type="molecule type" value="Genomic_DNA"/>
</dbReference>
<proteinExistence type="predicted"/>
<evidence type="ECO:0000313" key="2">
    <source>
        <dbReference type="EMBL" id="KAK2992217.1"/>
    </source>
</evidence>
<reference evidence="2" key="1">
    <citation type="submission" date="2022-12" db="EMBL/GenBank/DDBJ databases">
        <title>Draft genome assemblies for two species of Escallonia (Escalloniales).</title>
        <authorList>
            <person name="Chanderbali A."/>
            <person name="Dervinis C."/>
            <person name="Anghel I."/>
            <person name="Soltis D."/>
            <person name="Soltis P."/>
            <person name="Zapata F."/>
        </authorList>
    </citation>
    <scope>NUCLEOTIDE SEQUENCE</scope>
    <source>
        <strain evidence="2">UCBG92.1500</strain>
        <tissue evidence="2">Leaf</tissue>
    </source>
</reference>
<dbReference type="PANTHER" id="PTHR31963:SF17">
    <property type="entry name" value="PROTEIN, PUTATIVE (DUF3537)-RELATED"/>
    <property type="match status" value="1"/>
</dbReference>
<feature type="transmembrane region" description="Helical" evidence="1">
    <location>
        <begin position="72"/>
        <end position="90"/>
    </location>
</feature>
<name>A0AA88RVD5_9ASTE</name>
<dbReference type="Proteomes" id="UP001187471">
    <property type="component" value="Unassembled WGS sequence"/>
</dbReference>
<feature type="transmembrane region" description="Helical" evidence="1">
    <location>
        <begin position="21"/>
        <end position="43"/>
    </location>
</feature>
<feature type="transmembrane region" description="Helical" evidence="1">
    <location>
        <begin position="508"/>
        <end position="532"/>
    </location>
</feature>
<dbReference type="InterPro" id="IPR021924">
    <property type="entry name" value="DUF3537"/>
</dbReference>
<accession>A0AA88RVD5</accession>
<organism evidence="2 3">
    <name type="scientific">Escallonia rubra</name>
    <dbReference type="NCBI Taxonomy" id="112253"/>
    <lineage>
        <taxon>Eukaryota</taxon>
        <taxon>Viridiplantae</taxon>
        <taxon>Streptophyta</taxon>
        <taxon>Embryophyta</taxon>
        <taxon>Tracheophyta</taxon>
        <taxon>Spermatophyta</taxon>
        <taxon>Magnoliopsida</taxon>
        <taxon>eudicotyledons</taxon>
        <taxon>Gunneridae</taxon>
        <taxon>Pentapetalae</taxon>
        <taxon>asterids</taxon>
        <taxon>campanulids</taxon>
        <taxon>Escalloniales</taxon>
        <taxon>Escalloniaceae</taxon>
        <taxon>Escallonia</taxon>
    </lineage>
</organism>
<keyword evidence="1" id="KW-1133">Transmembrane helix</keyword>
<protein>
    <submittedName>
        <fullName evidence="2">Uncharacterized protein</fullName>
    </submittedName>
</protein>
<evidence type="ECO:0000256" key="1">
    <source>
        <dbReference type="SAM" id="Phobius"/>
    </source>
</evidence>
<dbReference type="PANTHER" id="PTHR31963">
    <property type="entry name" value="RAS GUANINE NUCLEOTIDE EXCHANGE FACTOR K"/>
    <property type="match status" value="1"/>
</dbReference>
<evidence type="ECO:0000313" key="3">
    <source>
        <dbReference type="Proteomes" id="UP001187471"/>
    </source>
</evidence>
<sequence length="597" mass="65827">MWYGPDGDVQSHKAFRNYQRSIKLLCAFVLPCFVADGAFKIWWFTSEGTQIPYFKIIYLSDVVECILQMCSWLYRTSIFFLVCILFRLICYPQILRLEDFAQVFEKEYDVASILVEHLKIRRTLRIISHRFRALIILSTLILVTASQFASLLVTLESCSDVNISTGGELAINRDILAAVDVCINANVGFEIAKFDKHLQIAWRSGCEASAMLSKSCNAAQHSALGELDPPDTNAEHAKILSKRSLQPMTAFVGLVVIRAKTNKVITQRVHPIFTPLAIVQNVKPGSTMKVFELCNPIYTDGVDLMGMCSPTRPSVTIKDILATVDVRVDGNAGIEIAKFGKLPGFPNIHRQRMCSRLEALANRLAVWLRSSGNSVQVLRPSATLCARPGSSTHHKRLACQDPPHGFVALHDRVRGASRDQGQHQQRIYWLQSMSGSMVMPEFRSQRSGSSLAFAILTGNDCAADLKHSQIAWRSGCEAAAILSKSFAPAQHSALGVVASPVTNGRHSMILPMASLHWMTAFVGLVVIIHTWVNGYPNTDLAKQGELPSSLHLNSHGWRSPFEALAEVLAVKARSGAQVQGLNSLAARSSDATSTQQE</sequence>
<feature type="transmembrane region" description="Helical" evidence="1">
    <location>
        <begin position="131"/>
        <end position="155"/>
    </location>
</feature>
<dbReference type="Pfam" id="PF12056">
    <property type="entry name" value="DUF3537"/>
    <property type="match status" value="1"/>
</dbReference>